<evidence type="ECO:0000256" key="6">
    <source>
        <dbReference type="ARBA" id="ARBA00023136"/>
    </source>
</evidence>
<evidence type="ECO:0000256" key="10">
    <source>
        <dbReference type="SAM" id="Phobius"/>
    </source>
</evidence>
<dbReference type="GO" id="GO:0016020">
    <property type="term" value="C:membrane"/>
    <property type="evidence" value="ECO:0007669"/>
    <property type="project" value="UniProtKB-SubCell"/>
</dbReference>
<evidence type="ECO:0000256" key="5">
    <source>
        <dbReference type="ARBA" id="ARBA00022989"/>
    </source>
</evidence>
<evidence type="ECO:0000313" key="12">
    <source>
        <dbReference type="Proteomes" id="UP000504609"/>
    </source>
</evidence>
<feature type="region of interest" description="Disordered" evidence="9">
    <location>
        <begin position="551"/>
        <end position="579"/>
    </location>
</feature>
<reference evidence="13" key="1">
    <citation type="submission" date="2025-08" db="UniProtKB">
        <authorList>
            <consortium name="RefSeq"/>
        </authorList>
    </citation>
    <scope>IDENTIFICATION</scope>
    <source>
        <tissue evidence="13">Young leaves</tissue>
    </source>
</reference>
<keyword evidence="4 8" id="KW-0611">Plant defense</keyword>
<feature type="compositionally biased region" description="Basic and acidic residues" evidence="9">
    <location>
        <begin position="551"/>
        <end position="565"/>
    </location>
</feature>
<dbReference type="AlphaFoldDB" id="A0A6J1F530"/>
<dbReference type="Pfam" id="PF03094">
    <property type="entry name" value="Mlo"/>
    <property type="match status" value="1"/>
</dbReference>
<evidence type="ECO:0000313" key="13">
    <source>
        <dbReference type="RefSeq" id="XP_022933548.1"/>
    </source>
</evidence>
<evidence type="ECO:0000256" key="7">
    <source>
        <dbReference type="ARBA" id="ARBA00023265"/>
    </source>
</evidence>
<dbReference type="PANTHER" id="PTHR31942:SF49">
    <property type="entry name" value="MLO-LIKE PROTEIN 8"/>
    <property type="match status" value="1"/>
</dbReference>
<keyword evidence="8" id="KW-0112">Calmodulin-binding</keyword>
<dbReference type="GeneID" id="111440942"/>
<feature type="signal peptide" evidence="11">
    <location>
        <begin position="1"/>
        <end position="20"/>
    </location>
</feature>
<evidence type="ECO:0000256" key="1">
    <source>
        <dbReference type="ARBA" id="ARBA00004141"/>
    </source>
</evidence>
<comment type="domain">
    <text evidence="8">The C-terminus contains a calmodulin-binding domain, which binds calmodulin in a calcium-dependent fashion.</text>
</comment>
<protein>
    <recommendedName>
        <fullName evidence="8">MLO-like protein</fullName>
    </recommendedName>
</protein>
<evidence type="ECO:0000256" key="8">
    <source>
        <dbReference type="RuleBase" id="RU280816"/>
    </source>
</evidence>
<keyword evidence="12" id="KW-1185">Reference proteome</keyword>
<keyword evidence="7 8" id="KW-0568">Pathogenesis-related protein</keyword>
<dbReference type="Proteomes" id="UP000504609">
    <property type="component" value="Unplaced"/>
</dbReference>
<dbReference type="InterPro" id="IPR004326">
    <property type="entry name" value="Mlo"/>
</dbReference>
<keyword evidence="11" id="KW-0732">Signal</keyword>
<keyword evidence="5 8" id="KW-1133">Transmembrane helix</keyword>
<gene>
    <name evidence="13" type="primary">LOC111440942</name>
    <name evidence="8" type="synonym">MLO</name>
</gene>
<dbReference type="RefSeq" id="XP_022933548.1">
    <property type="nucleotide sequence ID" value="XM_023077780.1"/>
</dbReference>
<feature type="transmembrane region" description="Helical" evidence="10">
    <location>
        <begin position="36"/>
        <end position="54"/>
    </location>
</feature>
<feature type="transmembrane region" description="Helical" evidence="10">
    <location>
        <begin position="323"/>
        <end position="344"/>
    </location>
</feature>
<keyword evidence="6 8" id="KW-0472">Membrane</keyword>
<evidence type="ECO:0000256" key="4">
    <source>
        <dbReference type="ARBA" id="ARBA00022821"/>
    </source>
</evidence>
<evidence type="ECO:0000256" key="3">
    <source>
        <dbReference type="ARBA" id="ARBA00022692"/>
    </source>
</evidence>
<feature type="chain" id="PRO_5026781792" description="MLO-like protein" evidence="11">
    <location>
        <begin position="21"/>
        <end position="579"/>
    </location>
</feature>
<dbReference type="KEGG" id="cmos:111440942"/>
<accession>A0A6J1F530</accession>
<proteinExistence type="inferred from homology"/>
<comment type="subcellular location">
    <subcellularLocation>
        <location evidence="1 8">Membrane</location>
        <topology evidence="1 8">Multi-pass membrane protein</topology>
    </subcellularLocation>
</comment>
<dbReference type="GO" id="GO:0005516">
    <property type="term" value="F:calmodulin binding"/>
    <property type="evidence" value="ECO:0007669"/>
    <property type="project" value="UniProtKB-KW"/>
</dbReference>
<feature type="transmembrane region" description="Helical" evidence="10">
    <location>
        <begin position="294"/>
        <end position="317"/>
    </location>
</feature>
<comment type="function">
    <text evidence="8">May be involved in modulation of pathogen defense and leaf cell death.</text>
</comment>
<feature type="transmembrane region" description="Helical" evidence="10">
    <location>
        <begin position="171"/>
        <end position="192"/>
    </location>
</feature>
<organism evidence="12 13">
    <name type="scientific">Cucurbita moschata</name>
    <name type="common">Winter crookneck squash</name>
    <name type="synonym">Cucurbita pepo var. moschata</name>
    <dbReference type="NCBI Taxonomy" id="3662"/>
    <lineage>
        <taxon>Eukaryota</taxon>
        <taxon>Viridiplantae</taxon>
        <taxon>Streptophyta</taxon>
        <taxon>Embryophyta</taxon>
        <taxon>Tracheophyta</taxon>
        <taxon>Spermatophyta</taxon>
        <taxon>Magnoliopsida</taxon>
        <taxon>eudicotyledons</taxon>
        <taxon>Gunneridae</taxon>
        <taxon>Pentapetalae</taxon>
        <taxon>rosids</taxon>
        <taxon>fabids</taxon>
        <taxon>Cucurbitales</taxon>
        <taxon>Cucurbitaceae</taxon>
        <taxon>Cucurbiteae</taxon>
        <taxon>Cucurbita</taxon>
    </lineage>
</organism>
<dbReference type="GO" id="GO:0006952">
    <property type="term" value="P:defense response"/>
    <property type="evidence" value="ECO:0007669"/>
    <property type="project" value="UniProtKB-KW"/>
</dbReference>
<comment type="similarity">
    <text evidence="2 8">Belongs to the MLO family.</text>
</comment>
<evidence type="ECO:0000256" key="11">
    <source>
        <dbReference type="SAM" id="SignalP"/>
    </source>
</evidence>
<keyword evidence="3 8" id="KW-0812">Transmembrane</keyword>
<evidence type="ECO:0000256" key="2">
    <source>
        <dbReference type="ARBA" id="ARBA00006574"/>
    </source>
</evidence>
<sequence>MAVSCLCFCLLFGGAAVVAAAGGGSGGGSRQLDNTPTWAVAGVCFFFIVISIVLEKVLHKVGTWLTEKHKSSLLEALEKVKAELMILGFISLLLTFAQGFIVKICIPPAIANTMLPCPLDKKDASSSDNSDDEHHRRLQWLIRRSLAGGHNVAPCKDGKVSLISIDGLHQLHILIFFLAVFHVVFSVTTMTLGRVKIRGWKEWEKETSTHNYEFFNDPARFRLTHETSFVKAHTSFWTRLPVFFYIGCFFRQFYGSVSKADYLTLRNGFITVHLAPGSKFDFQRYIKRSLEDDFKVVVGVSPVLWLSFVIFLLLNVAGWRTMFWASFIPLIIILAVGSKLQAILTRMALEISEKHAVVQGIPLVQGSDKYFWFGRPQLILHLMHFALFQNAFQITFNLSILHSFGSNSCFSDGPVLTIVKVCIGVITLFLCSYVTLPIYALVTQMGSGMKTSIFDEQTSKALKKWHEKAKKKRVLRSSATRTFGRSSNASPLSSFGRSLRRFKTTGHSIRVPAYDDLESSDYEGDSPATAMQVSTIESSNVDVDGDEIHEIGEREQPESLEQTKEEGDEFSFIKPAPVK</sequence>
<feature type="transmembrane region" description="Helical" evidence="10">
    <location>
        <begin position="418"/>
        <end position="442"/>
    </location>
</feature>
<dbReference type="PANTHER" id="PTHR31942">
    <property type="entry name" value="MLO-LIKE PROTEIN 1"/>
    <property type="match status" value="1"/>
</dbReference>
<evidence type="ECO:0000256" key="9">
    <source>
        <dbReference type="SAM" id="MobiDB-lite"/>
    </source>
</evidence>
<feature type="transmembrane region" description="Helical" evidence="10">
    <location>
        <begin position="84"/>
        <end position="110"/>
    </location>
</feature>
<feature type="transmembrane region" description="Helical" evidence="10">
    <location>
        <begin position="378"/>
        <end position="398"/>
    </location>
</feature>
<name>A0A6J1F530_CUCMO</name>